<proteinExistence type="predicted"/>
<evidence type="ECO:0000256" key="2">
    <source>
        <dbReference type="ARBA" id="ARBA00022777"/>
    </source>
</evidence>
<organism evidence="4 5">
    <name type="scientific">Candidatus Portnoybacteria bacterium RIFCSPLOWO2_02_FULL_40_15</name>
    <dbReference type="NCBI Taxonomy" id="1802002"/>
    <lineage>
        <taxon>Bacteria</taxon>
        <taxon>Candidatus Portnoyibacteriota</taxon>
    </lineage>
</organism>
<dbReference type="InterPro" id="IPR011611">
    <property type="entry name" value="PfkB_dom"/>
</dbReference>
<dbReference type="AlphaFoldDB" id="A0A1G2FSG3"/>
<dbReference type="PANTHER" id="PTHR10584">
    <property type="entry name" value="SUGAR KINASE"/>
    <property type="match status" value="1"/>
</dbReference>
<accession>A0A1G2FSG3</accession>
<sequence length="329" mass="35811">MNYDIITFGSATHDVFMTSRELQVVESEKFITKKGLCVPLGSKMRMESVFFAMGGTGTNSAASFSEQELNTAYFGAIGKDAFGQEVKKELSRHNVSLDLIQESDKESTAFSVIISLPDVDRSILEKYGACHELTENDIPFDKLKAKWFYISSLSSKSHQILGPLVEFAKKNNIKISSNPAGSVKTPENTEILKSALNKIDILILNQEESAGLTGLDFNNEKEIFKKLDDWVDGIVVMTKGPKGVSVSDGKNIYSAGIPKSGLVDRTGAGDAFGAAFTAGWIEKRDISYAIQLGTANATSVLQKMGATNGILKKGEWGEWPKVEVEISKA</sequence>
<keyword evidence="2" id="KW-0418">Kinase</keyword>
<evidence type="ECO:0000313" key="4">
    <source>
        <dbReference type="EMBL" id="OGZ41024.1"/>
    </source>
</evidence>
<dbReference type="Proteomes" id="UP000177020">
    <property type="component" value="Unassembled WGS sequence"/>
</dbReference>
<dbReference type="InterPro" id="IPR029056">
    <property type="entry name" value="Ribokinase-like"/>
</dbReference>
<dbReference type="Pfam" id="PF00294">
    <property type="entry name" value="PfkB"/>
    <property type="match status" value="1"/>
</dbReference>
<dbReference type="SUPFAM" id="SSF53613">
    <property type="entry name" value="Ribokinase-like"/>
    <property type="match status" value="1"/>
</dbReference>
<reference evidence="4 5" key="1">
    <citation type="journal article" date="2016" name="Nat. Commun.">
        <title>Thousands of microbial genomes shed light on interconnected biogeochemical processes in an aquifer system.</title>
        <authorList>
            <person name="Anantharaman K."/>
            <person name="Brown C.T."/>
            <person name="Hug L.A."/>
            <person name="Sharon I."/>
            <person name="Castelle C.J."/>
            <person name="Probst A.J."/>
            <person name="Thomas B.C."/>
            <person name="Singh A."/>
            <person name="Wilkins M.J."/>
            <person name="Karaoz U."/>
            <person name="Brodie E.L."/>
            <person name="Williams K.H."/>
            <person name="Hubbard S.S."/>
            <person name="Banfield J.F."/>
        </authorList>
    </citation>
    <scope>NUCLEOTIDE SEQUENCE [LARGE SCALE GENOMIC DNA]</scope>
</reference>
<protein>
    <recommendedName>
        <fullName evidence="3">Carbohydrate kinase PfkB domain-containing protein</fullName>
    </recommendedName>
</protein>
<dbReference type="GO" id="GO:0016301">
    <property type="term" value="F:kinase activity"/>
    <property type="evidence" value="ECO:0007669"/>
    <property type="project" value="UniProtKB-KW"/>
</dbReference>
<keyword evidence="1" id="KW-0808">Transferase</keyword>
<evidence type="ECO:0000259" key="3">
    <source>
        <dbReference type="Pfam" id="PF00294"/>
    </source>
</evidence>
<evidence type="ECO:0000256" key="1">
    <source>
        <dbReference type="ARBA" id="ARBA00022679"/>
    </source>
</evidence>
<feature type="domain" description="Carbohydrate kinase PfkB" evidence="3">
    <location>
        <begin position="41"/>
        <end position="310"/>
    </location>
</feature>
<name>A0A1G2FSG3_9BACT</name>
<comment type="caution">
    <text evidence="4">The sequence shown here is derived from an EMBL/GenBank/DDBJ whole genome shotgun (WGS) entry which is preliminary data.</text>
</comment>
<dbReference type="Gene3D" id="3.40.1190.20">
    <property type="match status" value="1"/>
</dbReference>
<dbReference type="EMBL" id="MHNG01000005">
    <property type="protein sequence ID" value="OGZ41024.1"/>
    <property type="molecule type" value="Genomic_DNA"/>
</dbReference>
<evidence type="ECO:0000313" key="5">
    <source>
        <dbReference type="Proteomes" id="UP000177020"/>
    </source>
</evidence>
<dbReference type="PANTHER" id="PTHR10584:SF166">
    <property type="entry name" value="RIBOKINASE"/>
    <property type="match status" value="1"/>
</dbReference>
<gene>
    <name evidence="4" type="ORF">A3I20_01000</name>
</gene>